<gene>
    <name evidence="2" type="ORF">NNJEOMEG_03352</name>
</gene>
<accession>A0A6V8M0V8</accession>
<keyword evidence="1" id="KW-0732">Signal</keyword>
<feature type="signal peptide" evidence="1">
    <location>
        <begin position="1"/>
        <end position="23"/>
    </location>
</feature>
<feature type="chain" id="PRO_5028846614" evidence="1">
    <location>
        <begin position="24"/>
        <end position="226"/>
    </location>
</feature>
<reference evidence="2 3" key="2">
    <citation type="submission" date="2020-05" db="EMBL/GenBank/DDBJ databases">
        <title>Draft genome sequence of Desulfovibrio sp. strainFSS-1.</title>
        <authorList>
            <person name="Shimoshige H."/>
            <person name="Kobayashi H."/>
            <person name="Maekawa T."/>
        </authorList>
    </citation>
    <scope>NUCLEOTIDE SEQUENCE [LARGE SCALE GENOMIC DNA]</scope>
    <source>
        <strain evidence="2 3">SIID29052-01</strain>
    </source>
</reference>
<organism evidence="2 3">
    <name type="scientific">Fundidesulfovibrio magnetotacticus</name>
    <dbReference type="NCBI Taxonomy" id="2730080"/>
    <lineage>
        <taxon>Bacteria</taxon>
        <taxon>Pseudomonadati</taxon>
        <taxon>Thermodesulfobacteriota</taxon>
        <taxon>Desulfovibrionia</taxon>
        <taxon>Desulfovibrionales</taxon>
        <taxon>Desulfovibrionaceae</taxon>
        <taxon>Fundidesulfovibrio</taxon>
    </lineage>
</organism>
<evidence type="ECO:0000256" key="1">
    <source>
        <dbReference type="SAM" id="SignalP"/>
    </source>
</evidence>
<keyword evidence="3" id="KW-1185">Reference proteome</keyword>
<dbReference type="EMBL" id="BLTE01000017">
    <property type="protein sequence ID" value="GFK95487.1"/>
    <property type="molecule type" value="Genomic_DNA"/>
</dbReference>
<dbReference type="RefSeq" id="WP_173086528.1">
    <property type="nucleotide sequence ID" value="NZ_BLTE01000017.1"/>
</dbReference>
<protein>
    <submittedName>
        <fullName evidence="2">Uncharacterized protein</fullName>
    </submittedName>
</protein>
<evidence type="ECO:0000313" key="2">
    <source>
        <dbReference type="EMBL" id="GFK95487.1"/>
    </source>
</evidence>
<dbReference type="AlphaFoldDB" id="A0A6V8M0V8"/>
<name>A0A6V8M0V8_9BACT</name>
<dbReference type="Proteomes" id="UP000494245">
    <property type="component" value="Unassembled WGS sequence"/>
</dbReference>
<proteinExistence type="predicted"/>
<reference evidence="2 3" key="1">
    <citation type="submission" date="2020-04" db="EMBL/GenBank/DDBJ databases">
        <authorList>
            <consortium name="Desulfovibrio sp. FSS-1 genome sequencing consortium"/>
            <person name="Shimoshige H."/>
            <person name="Kobayashi H."/>
            <person name="Maekawa T."/>
        </authorList>
    </citation>
    <scope>NUCLEOTIDE SEQUENCE [LARGE SCALE GENOMIC DNA]</scope>
    <source>
        <strain evidence="2 3">SIID29052-01</strain>
    </source>
</reference>
<evidence type="ECO:0000313" key="3">
    <source>
        <dbReference type="Proteomes" id="UP000494245"/>
    </source>
</evidence>
<comment type="caution">
    <text evidence="2">The sequence shown here is derived from an EMBL/GenBank/DDBJ whole genome shotgun (WGS) entry which is preliminary data.</text>
</comment>
<sequence>MTLFTRLSLAAALLVLLAPAALAAQKAQPPAAKAQALARGFGQAAWGEDLSRREGFLKLRSQDGVDYAVYLRENFQLGGAKATVYYASAGGRFYAAHVRLPAGSDLKALSVDLTKLFGASKSSRQDGMPLHQWKTGKVRVKLKELPGGEARLSFYHQSAAGPLTAALRDADLPAGDLPAPVAGDVAGVKSPSPGMPKPQPDQVPIDVLYYLKEGSQLLRLEKPSGY</sequence>